<feature type="compositionally biased region" description="Low complexity" evidence="1">
    <location>
        <begin position="441"/>
        <end position="451"/>
    </location>
</feature>
<feature type="transmembrane region" description="Helical" evidence="2">
    <location>
        <begin position="207"/>
        <end position="224"/>
    </location>
</feature>
<dbReference type="InterPro" id="IPR006311">
    <property type="entry name" value="TAT_signal"/>
</dbReference>
<keyword evidence="2" id="KW-1133">Transmembrane helix</keyword>
<sequence length="485" mass="48663">MSSPPWRPRLRRALVPAAGLTVPLAAGLVLLTPGVASAHSLESSTLSVVVGEESVETTVSVALETLDRALGTAYASETDVASYADAVTAYLGEHLTVTGADGTVWTGTWHDVVRESVEGIESLSATVTLDPAGADPSAFTLAYDGVVEAVPSHEAVVVLTDAAGDISTAGVLTATDGSLRVGEAAPTGLADLVGYGLHHVLEGADHLLFLLTLLLVAPLVVRAGRWERGAGLLPALRRVLGVVSAFTAGHSLTLVAAALGGVTVPSAPVEVLIAVSVGVAAVHAVRPLARRGEVLVAGGFGLVHGLAFAGILTDLGLDGSASVPALLAFNVGVELAQLAAVALVVPSLYLASRTRWYPALRLAGAAVALAAATGWALDRLGVLADPLAGVEEAAVAHPWVVVVGLAAVALACRLADRDGAGRAGSVSVDAGPATGPGSRLPAQRQAGAGRPQRGRPPLAPGPRAAGAPGPAPRAPRTHPHPQGWP</sequence>
<organism evidence="3 4">
    <name type="scientific">Geodermatophilus nigrescens</name>
    <dbReference type="NCBI Taxonomy" id="1070870"/>
    <lineage>
        <taxon>Bacteria</taxon>
        <taxon>Bacillati</taxon>
        <taxon>Actinomycetota</taxon>
        <taxon>Actinomycetes</taxon>
        <taxon>Geodermatophilales</taxon>
        <taxon>Geodermatophilaceae</taxon>
        <taxon>Geodermatophilus</taxon>
    </lineage>
</organism>
<dbReference type="STRING" id="1070870.SAMN05444351_3946"/>
<keyword evidence="2" id="KW-0472">Membrane</keyword>
<feature type="transmembrane region" description="Helical" evidence="2">
    <location>
        <begin position="358"/>
        <end position="377"/>
    </location>
</feature>
<feature type="transmembrane region" description="Helical" evidence="2">
    <location>
        <begin position="236"/>
        <end position="259"/>
    </location>
</feature>
<feature type="transmembrane region" description="Helical" evidence="2">
    <location>
        <begin position="271"/>
        <end position="289"/>
    </location>
</feature>
<feature type="transmembrane region" description="Helical" evidence="2">
    <location>
        <begin position="397"/>
        <end position="415"/>
    </location>
</feature>
<dbReference type="Pfam" id="PF13795">
    <property type="entry name" value="HupE_UreJ_2"/>
    <property type="match status" value="1"/>
</dbReference>
<proteinExistence type="predicted"/>
<feature type="transmembrane region" description="Helical" evidence="2">
    <location>
        <begin position="325"/>
        <end position="351"/>
    </location>
</feature>
<dbReference type="PROSITE" id="PS51318">
    <property type="entry name" value="TAT"/>
    <property type="match status" value="1"/>
</dbReference>
<feature type="region of interest" description="Disordered" evidence="1">
    <location>
        <begin position="421"/>
        <end position="485"/>
    </location>
</feature>
<gene>
    <name evidence="3" type="ORF">SAMN05444351_3946</name>
</gene>
<dbReference type="Proteomes" id="UP000184471">
    <property type="component" value="Unassembled WGS sequence"/>
</dbReference>
<keyword evidence="2" id="KW-0812">Transmembrane</keyword>
<accession>A0A1M5Q053</accession>
<dbReference type="AlphaFoldDB" id="A0A1M5Q053"/>
<protein>
    <submittedName>
        <fullName evidence="3">HupE / UreJ protein</fullName>
    </submittedName>
</protein>
<evidence type="ECO:0000256" key="1">
    <source>
        <dbReference type="SAM" id="MobiDB-lite"/>
    </source>
</evidence>
<dbReference type="RefSeq" id="WP_073422085.1">
    <property type="nucleotide sequence ID" value="NZ_FQVX01000004.1"/>
</dbReference>
<reference evidence="3 4" key="1">
    <citation type="submission" date="2016-11" db="EMBL/GenBank/DDBJ databases">
        <authorList>
            <person name="Jaros S."/>
            <person name="Januszkiewicz K."/>
            <person name="Wedrychowicz H."/>
        </authorList>
    </citation>
    <scope>NUCLEOTIDE SEQUENCE [LARGE SCALE GENOMIC DNA]</scope>
    <source>
        <strain evidence="3 4">DSM 45408</strain>
    </source>
</reference>
<evidence type="ECO:0000313" key="4">
    <source>
        <dbReference type="Proteomes" id="UP000184471"/>
    </source>
</evidence>
<evidence type="ECO:0000256" key="2">
    <source>
        <dbReference type="SAM" id="Phobius"/>
    </source>
</evidence>
<name>A0A1M5Q053_9ACTN</name>
<feature type="transmembrane region" description="Helical" evidence="2">
    <location>
        <begin position="294"/>
        <end position="313"/>
    </location>
</feature>
<evidence type="ECO:0000313" key="3">
    <source>
        <dbReference type="EMBL" id="SHH07637.1"/>
    </source>
</evidence>
<keyword evidence="4" id="KW-1185">Reference proteome</keyword>
<dbReference type="OrthoDB" id="9808870at2"/>
<dbReference type="InterPro" id="IPR032809">
    <property type="entry name" value="Put_HupE_UreJ"/>
</dbReference>
<dbReference type="EMBL" id="FQVX01000004">
    <property type="protein sequence ID" value="SHH07637.1"/>
    <property type="molecule type" value="Genomic_DNA"/>
</dbReference>